<dbReference type="RefSeq" id="WP_015216918.1">
    <property type="nucleotide sequence ID" value="NC_019771.1"/>
</dbReference>
<accession>K9ZP50</accession>
<keyword evidence="3" id="KW-1185">Reference proteome</keyword>
<dbReference type="EMBL" id="CP003659">
    <property type="protein sequence ID" value="AFZ60302.1"/>
    <property type="molecule type" value="Genomic_DNA"/>
</dbReference>
<dbReference type="OrthoDB" id="495913at2"/>
<proteinExistence type="predicted"/>
<dbReference type="Proteomes" id="UP000010474">
    <property type="component" value="Chromosome"/>
</dbReference>
<name>K9ZP50_ANACC</name>
<keyword evidence="1" id="KW-0175">Coiled coil</keyword>
<organism evidence="2 3">
    <name type="scientific">Anabaena cylindrica (strain ATCC 27899 / PCC 7122)</name>
    <dbReference type="NCBI Taxonomy" id="272123"/>
    <lineage>
        <taxon>Bacteria</taxon>
        <taxon>Bacillati</taxon>
        <taxon>Cyanobacteriota</taxon>
        <taxon>Cyanophyceae</taxon>
        <taxon>Nostocales</taxon>
        <taxon>Nostocaceae</taxon>
        <taxon>Anabaena</taxon>
    </lineage>
</organism>
<sequence>MLSAITQMRLKQLEVNVTRVLSLLNDYEVELLDESDPGTKNKYRRRIEDLRQQRDNYEKELMLIQKQLANKQPQEQISIIESQLQQIDEKLNWLAGGQVAFYQAVLAHFTTEETAIIEPITRQLEEAQIVEVEAVLKAIDSNQVSEEEIKLVVAQLKQAMASMRGKDFALPSGNEAIIEALNYPTLDTKHALKVSIPIIPFILSYEGELGLSAGVKIREAWERWKTKLRNK</sequence>
<evidence type="ECO:0000313" key="3">
    <source>
        <dbReference type="Proteomes" id="UP000010474"/>
    </source>
</evidence>
<evidence type="ECO:0000256" key="1">
    <source>
        <dbReference type="SAM" id="Coils"/>
    </source>
</evidence>
<dbReference type="STRING" id="272123.Anacy_4962"/>
<dbReference type="HOGENOM" id="CLU_105891_0_0_3"/>
<evidence type="ECO:0000313" key="2">
    <source>
        <dbReference type="EMBL" id="AFZ60302.1"/>
    </source>
</evidence>
<feature type="coiled-coil region" evidence="1">
    <location>
        <begin position="10"/>
        <end position="67"/>
    </location>
</feature>
<dbReference type="AlphaFoldDB" id="K9ZP50"/>
<protein>
    <submittedName>
        <fullName evidence="2">Uncharacterized protein</fullName>
    </submittedName>
</protein>
<dbReference type="eggNOG" id="ENOG5031UTN">
    <property type="taxonomic scope" value="Bacteria"/>
</dbReference>
<gene>
    <name evidence="2" type="ordered locus">Anacy_4962</name>
</gene>
<dbReference type="PATRIC" id="fig|272123.3.peg.5386"/>
<dbReference type="KEGG" id="acy:Anacy_4962"/>
<reference evidence="3" key="1">
    <citation type="journal article" date="2013" name="Proc. Natl. Acad. Sci. U.S.A.">
        <title>Improving the coverage of the cyanobacterial phylum using diversity-driven genome sequencing.</title>
        <authorList>
            <person name="Shih P.M."/>
            <person name="Wu D."/>
            <person name="Latifi A."/>
            <person name="Axen S.D."/>
            <person name="Fewer D.P."/>
            <person name="Talla E."/>
            <person name="Calteau A."/>
            <person name="Cai F."/>
            <person name="Tandeau de Marsac N."/>
            <person name="Rippka R."/>
            <person name="Herdman M."/>
            <person name="Sivonen K."/>
            <person name="Coursin T."/>
            <person name="Laurent T."/>
            <person name="Goodwin L."/>
            <person name="Nolan M."/>
            <person name="Davenport K.W."/>
            <person name="Han C.S."/>
            <person name="Rubin E.M."/>
            <person name="Eisen J.A."/>
            <person name="Woyke T."/>
            <person name="Gugger M."/>
            <person name="Kerfeld C.A."/>
        </authorList>
    </citation>
    <scope>NUCLEOTIDE SEQUENCE [LARGE SCALE GENOMIC DNA]</scope>
    <source>
        <strain evidence="3">ATCC 27899 / PCC 7122</strain>
    </source>
</reference>